<evidence type="ECO:0000256" key="3">
    <source>
        <dbReference type="RuleBase" id="RU363015"/>
    </source>
</evidence>
<dbReference type="PANTHER" id="PTHR31223:SF70">
    <property type="entry name" value="LOG FAMILY PROTEIN YJL055W"/>
    <property type="match status" value="1"/>
</dbReference>
<dbReference type="Proteomes" id="UP001304671">
    <property type="component" value="Unassembled WGS sequence"/>
</dbReference>
<evidence type="ECO:0000313" key="5">
    <source>
        <dbReference type="Proteomes" id="UP001304671"/>
    </source>
</evidence>
<sequence length="193" mass="21359">MKNILIYCGSSYGNNEIYNKTAQEVGETLAKQDLRLVYGGGKAGLMGTVADAVLDNGGEVIGIIPSFMEAWEVQHTGLTECIVVESMHVRKQLMAEKADGVVALPGGWGTLDELFEILTWRQIGLHRMPVGLLNTNGFYDDLMMMMNKMVSEGFVRAVNLNFLIIDDNIESLLEKMRNDATEGEIIGKRIERA</sequence>
<dbReference type="Pfam" id="PF03641">
    <property type="entry name" value="Lysine_decarbox"/>
    <property type="match status" value="1"/>
</dbReference>
<dbReference type="RefSeq" id="WP_323249812.1">
    <property type="nucleotide sequence ID" value="NZ_JAYFUL010000018.1"/>
</dbReference>
<proteinExistence type="inferred from homology"/>
<gene>
    <name evidence="4" type="ORF">VB264_12445</name>
</gene>
<dbReference type="PANTHER" id="PTHR31223">
    <property type="entry name" value="LOG FAMILY PROTEIN YJL055W"/>
    <property type="match status" value="1"/>
</dbReference>
<keyword evidence="5" id="KW-1185">Reference proteome</keyword>
<evidence type="ECO:0000256" key="1">
    <source>
        <dbReference type="ARBA" id="ARBA00000274"/>
    </source>
</evidence>
<dbReference type="EMBL" id="JAYFUL010000018">
    <property type="protein sequence ID" value="MEA5258597.1"/>
    <property type="molecule type" value="Genomic_DNA"/>
</dbReference>
<dbReference type="EC" id="3.2.2.n1" evidence="3"/>
<reference evidence="4 5" key="1">
    <citation type="submission" date="2023-12" db="EMBL/GenBank/DDBJ databases">
        <title>Novel species of the genus Arcicella isolated from rivers.</title>
        <authorList>
            <person name="Lu H."/>
        </authorList>
    </citation>
    <scope>NUCLEOTIDE SEQUENCE [LARGE SCALE GENOMIC DNA]</scope>
    <source>
        <strain evidence="4 5">LMG 21963</strain>
    </source>
</reference>
<dbReference type="SUPFAM" id="SSF102405">
    <property type="entry name" value="MCP/YpsA-like"/>
    <property type="match status" value="1"/>
</dbReference>
<keyword evidence="3" id="KW-0203">Cytokinin biosynthesis</keyword>
<comment type="similarity">
    <text evidence="2 3">Belongs to the LOG family.</text>
</comment>
<protein>
    <recommendedName>
        <fullName evidence="3">Cytokinin riboside 5'-monophosphate phosphoribohydrolase</fullName>
        <ecNumber evidence="3">3.2.2.n1</ecNumber>
    </recommendedName>
</protein>
<organism evidence="4 5">
    <name type="scientific">Arcicella aquatica</name>
    <dbReference type="NCBI Taxonomy" id="217141"/>
    <lineage>
        <taxon>Bacteria</taxon>
        <taxon>Pseudomonadati</taxon>
        <taxon>Bacteroidota</taxon>
        <taxon>Cytophagia</taxon>
        <taxon>Cytophagales</taxon>
        <taxon>Flectobacillaceae</taxon>
        <taxon>Arcicella</taxon>
    </lineage>
</organism>
<dbReference type="Gene3D" id="3.40.50.450">
    <property type="match status" value="1"/>
</dbReference>
<comment type="catalytic activity">
    <reaction evidence="1">
        <text>AMP + H2O = D-ribose 5-phosphate + adenine</text>
        <dbReference type="Rhea" id="RHEA:20129"/>
        <dbReference type="ChEBI" id="CHEBI:15377"/>
        <dbReference type="ChEBI" id="CHEBI:16708"/>
        <dbReference type="ChEBI" id="CHEBI:78346"/>
        <dbReference type="ChEBI" id="CHEBI:456215"/>
        <dbReference type="EC" id="3.2.2.4"/>
    </reaction>
</comment>
<accession>A0ABU5QNE0</accession>
<keyword evidence="3" id="KW-0378">Hydrolase</keyword>
<dbReference type="InterPro" id="IPR031100">
    <property type="entry name" value="LOG_fam"/>
</dbReference>
<evidence type="ECO:0000256" key="2">
    <source>
        <dbReference type="ARBA" id="ARBA00006763"/>
    </source>
</evidence>
<evidence type="ECO:0000313" key="4">
    <source>
        <dbReference type="EMBL" id="MEA5258597.1"/>
    </source>
</evidence>
<comment type="caution">
    <text evidence="4">The sequence shown here is derived from an EMBL/GenBank/DDBJ whole genome shotgun (WGS) entry which is preliminary data.</text>
</comment>
<dbReference type="NCBIfam" id="TIGR00730">
    <property type="entry name" value="Rossman fold protein, TIGR00730 family"/>
    <property type="match status" value="1"/>
</dbReference>
<name>A0ABU5QNE0_9BACT</name>
<dbReference type="InterPro" id="IPR005269">
    <property type="entry name" value="LOG"/>
</dbReference>